<accession>A0A5C5ZP57</accession>
<feature type="transmembrane region" description="Helical" evidence="1">
    <location>
        <begin position="204"/>
        <end position="222"/>
    </location>
</feature>
<comment type="caution">
    <text evidence="3">The sequence shown here is derived from an EMBL/GenBank/DDBJ whole genome shotgun (WGS) entry which is preliminary data.</text>
</comment>
<keyword evidence="1" id="KW-0472">Membrane</keyword>
<gene>
    <name evidence="3" type="ORF">Mal64_23750</name>
</gene>
<protein>
    <submittedName>
        <fullName evidence="3">Undecaprenyl pyrophosphate phosphatase</fullName>
    </submittedName>
</protein>
<dbReference type="CDD" id="cd03392">
    <property type="entry name" value="PAP2_like_2"/>
    <property type="match status" value="1"/>
</dbReference>
<reference evidence="3 4" key="1">
    <citation type="submission" date="2019-02" db="EMBL/GenBank/DDBJ databases">
        <title>Deep-cultivation of Planctomycetes and their phenomic and genomic characterization uncovers novel biology.</title>
        <authorList>
            <person name="Wiegand S."/>
            <person name="Jogler M."/>
            <person name="Boedeker C."/>
            <person name="Pinto D."/>
            <person name="Vollmers J."/>
            <person name="Rivas-Marin E."/>
            <person name="Kohn T."/>
            <person name="Peeters S.H."/>
            <person name="Heuer A."/>
            <person name="Rast P."/>
            <person name="Oberbeckmann S."/>
            <person name="Bunk B."/>
            <person name="Jeske O."/>
            <person name="Meyerdierks A."/>
            <person name="Storesund J.E."/>
            <person name="Kallscheuer N."/>
            <person name="Luecker S."/>
            <person name="Lage O.M."/>
            <person name="Pohl T."/>
            <person name="Merkel B.J."/>
            <person name="Hornburger P."/>
            <person name="Mueller R.-W."/>
            <person name="Bruemmer F."/>
            <person name="Labrenz M."/>
            <person name="Spormann A.M."/>
            <person name="Op Den Camp H."/>
            <person name="Overmann J."/>
            <person name="Amann R."/>
            <person name="Jetten M.S.M."/>
            <person name="Mascher T."/>
            <person name="Medema M.H."/>
            <person name="Devos D.P."/>
            <person name="Kaster A.-K."/>
            <person name="Ovreas L."/>
            <person name="Rohde M."/>
            <person name="Galperin M.Y."/>
            <person name="Jogler C."/>
        </authorList>
    </citation>
    <scope>NUCLEOTIDE SEQUENCE [LARGE SCALE GENOMIC DNA]</scope>
    <source>
        <strain evidence="3 4">Mal64</strain>
    </source>
</reference>
<dbReference type="InterPro" id="IPR000326">
    <property type="entry name" value="PAP2/HPO"/>
</dbReference>
<feature type="transmembrane region" description="Helical" evidence="1">
    <location>
        <begin position="106"/>
        <end position="127"/>
    </location>
</feature>
<feature type="transmembrane region" description="Helical" evidence="1">
    <location>
        <begin position="77"/>
        <end position="99"/>
    </location>
</feature>
<dbReference type="Pfam" id="PF01569">
    <property type="entry name" value="PAP2"/>
    <property type="match status" value="1"/>
</dbReference>
<dbReference type="PANTHER" id="PTHR14969">
    <property type="entry name" value="SPHINGOSINE-1-PHOSPHATE PHOSPHOHYDROLASE"/>
    <property type="match status" value="1"/>
</dbReference>
<feature type="transmembrane region" description="Helical" evidence="1">
    <location>
        <begin position="147"/>
        <end position="167"/>
    </location>
</feature>
<feature type="domain" description="Phosphatidic acid phosphatase type 2/haloperoxidase" evidence="2">
    <location>
        <begin position="105"/>
        <end position="219"/>
    </location>
</feature>
<keyword evidence="4" id="KW-1185">Reference proteome</keyword>
<dbReference type="EMBL" id="SJPQ01000002">
    <property type="protein sequence ID" value="TWT88885.1"/>
    <property type="molecule type" value="Genomic_DNA"/>
</dbReference>
<dbReference type="RefSeq" id="WP_146400324.1">
    <property type="nucleotide sequence ID" value="NZ_SJPQ01000002.1"/>
</dbReference>
<keyword evidence="1" id="KW-0812">Transmembrane</keyword>
<dbReference type="AlphaFoldDB" id="A0A5C5ZP57"/>
<evidence type="ECO:0000256" key="1">
    <source>
        <dbReference type="SAM" id="Phobius"/>
    </source>
</evidence>
<dbReference type="OrthoDB" id="9789113at2"/>
<proteinExistence type="predicted"/>
<dbReference type="SMART" id="SM00014">
    <property type="entry name" value="acidPPc"/>
    <property type="match status" value="1"/>
</dbReference>
<organism evidence="3 4">
    <name type="scientific">Pseudobythopirellula maris</name>
    <dbReference type="NCBI Taxonomy" id="2527991"/>
    <lineage>
        <taxon>Bacteria</taxon>
        <taxon>Pseudomonadati</taxon>
        <taxon>Planctomycetota</taxon>
        <taxon>Planctomycetia</taxon>
        <taxon>Pirellulales</taxon>
        <taxon>Lacipirellulaceae</taxon>
        <taxon>Pseudobythopirellula</taxon>
    </lineage>
</organism>
<dbReference type="SUPFAM" id="SSF48317">
    <property type="entry name" value="Acid phosphatase/Vanadium-dependent haloperoxidase"/>
    <property type="match status" value="1"/>
</dbReference>
<dbReference type="InterPro" id="IPR036938">
    <property type="entry name" value="PAP2/HPO_sf"/>
</dbReference>
<evidence type="ECO:0000259" key="2">
    <source>
        <dbReference type="SMART" id="SM00014"/>
    </source>
</evidence>
<dbReference type="PANTHER" id="PTHR14969:SF13">
    <property type="entry name" value="AT30094P"/>
    <property type="match status" value="1"/>
</dbReference>
<dbReference type="Gene3D" id="1.20.144.10">
    <property type="entry name" value="Phosphatidic acid phosphatase type 2/haloperoxidase"/>
    <property type="match status" value="2"/>
</dbReference>
<name>A0A5C5ZP57_9BACT</name>
<keyword evidence="1" id="KW-1133">Transmembrane helix</keyword>
<sequence>MLSPIREFAARFRSHWRLLSVLLVGALALWGFLELADEVAEGEMQALDERLLLALRDADDPAEPVGPRWLEELMRDFTALGGVGVTTLITVFAAGLLWLQDKRRVATLLLVAVVGGTLLGLLLKSGFDRPRPDLVPHGSHVYTRSFPSGHSMTAAVVYLTLGATVAAAQRGRRLRWFVMGSAVLVTVAVGMSRVYLGVHWPTDVLAGWAIGVAWAIVSWLAVTTLARGWGERGDGAP</sequence>
<dbReference type="Proteomes" id="UP000315440">
    <property type="component" value="Unassembled WGS sequence"/>
</dbReference>
<evidence type="ECO:0000313" key="3">
    <source>
        <dbReference type="EMBL" id="TWT88885.1"/>
    </source>
</evidence>
<evidence type="ECO:0000313" key="4">
    <source>
        <dbReference type="Proteomes" id="UP000315440"/>
    </source>
</evidence>
<feature type="transmembrane region" description="Helical" evidence="1">
    <location>
        <begin position="174"/>
        <end position="198"/>
    </location>
</feature>